<dbReference type="AlphaFoldDB" id="A0A7J4GVF8"/>
<protein>
    <recommendedName>
        <fullName evidence="3">LURP-one-related family protein</fullName>
    </recommendedName>
</protein>
<evidence type="ECO:0000313" key="1">
    <source>
        <dbReference type="EMBL" id="HIF37022.1"/>
    </source>
</evidence>
<proteinExistence type="predicted"/>
<organism evidence="1 2">
    <name type="scientific">Marine Group III euryarchaeote</name>
    <dbReference type="NCBI Taxonomy" id="2173149"/>
    <lineage>
        <taxon>Archaea</taxon>
        <taxon>Methanobacteriati</taxon>
        <taxon>Thermoplasmatota</taxon>
        <taxon>Thermoplasmata</taxon>
        <taxon>Candidatus Thermoprofundales</taxon>
    </lineage>
</organism>
<reference evidence="2" key="1">
    <citation type="journal article" date="2019" name="bioRxiv">
        <title>Genome diversification in globally distributed novel marine Proteobacteria is linked to environmental adaptation.</title>
        <authorList>
            <person name="Zhou Z."/>
            <person name="Tran P.Q."/>
            <person name="Kieft K."/>
            <person name="Anantharaman K."/>
        </authorList>
    </citation>
    <scope>NUCLEOTIDE SEQUENCE [LARGE SCALE GENOMIC DNA]</scope>
</reference>
<accession>A0A7J4GVF8</accession>
<evidence type="ECO:0008006" key="3">
    <source>
        <dbReference type="Google" id="ProtNLM"/>
    </source>
</evidence>
<sequence>MAKLLELNQYLIREKFWKIFGNKFRIMDEQDNLYGFCEQKRFKIKEDIRVYDDENKNNEWLVIKQKNFIDAWGGFDIYDPNAGVLLGTVRKKFWNSILRTRWELLDSEGQNIGVLEEDSLGYALVRRTFLGILPKKYTLRTIGSNVPITMRQKFNPIIKKLVVNIPPEHPFDRRYIAGLALVIAALDGRGSK</sequence>
<dbReference type="EMBL" id="DUCX01000018">
    <property type="protein sequence ID" value="HIF37022.1"/>
    <property type="molecule type" value="Genomic_DNA"/>
</dbReference>
<comment type="caution">
    <text evidence="1">The sequence shown here is derived from an EMBL/GenBank/DDBJ whole genome shotgun (WGS) entry which is preliminary data.</text>
</comment>
<evidence type="ECO:0000313" key="2">
    <source>
        <dbReference type="Proteomes" id="UP000585802"/>
    </source>
</evidence>
<dbReference type="Proteomes" id="UP000585802">
    <property type="component" value="Unassembled WGS sequence"/>
</dbReference>
<dbReference type="Pfam" id="PF04525">
    <property type="entry name" value="LOR"/>
    <property type="match status" value="1"/>
</dbReference>
<dbReference type="InterPro" id="IPR007612">
    <property type="entry name" value="LOR"/>
</dbReference>
<gene>
    <name evidence="1" type="ORF">EYQ70_01175</name>
</gene>
<name>A0A7J4GVF8_9ARCH</name>